<accession>A0A561SY83</accession>
<dbReference type="AlphaFoldDB" id="A0A561SY83"/>
<name>A0A561SY83_9PSEU</name>
<evidence type="ECO:0000256" key="1">
    <source>
        <dbReference type="SAM" id="MobiDB-lite"/>
    </source>
</evidence>
<evidence type="ECO:0000259" key="2">
    <source>
        <dbReference type="Pfam" id="PF20568"/>
    </source>
</evidence>
<dbReference type="EMBL" id="VIWU01000001">
    <property type="protein sequence ID" value="TWF79792.1"/>
    <property type="molecule type" value="Genomic_DNA"/>
</dbReference>
<dbReference type="Proteomes" id="UP000321261">
    <property type="component" value="Unassembled WGS sequence"/>
</dbReference>
<protein>
    <recommendedName>
        <fullName evidence="2">DUF6777 domain-containing protein</fullName>
    </recommendedName>
</protein>
<dbReference type="Pfam" id="PF20568">
    <property type="entry name" value="DUF6777"/>
    <property type="match status" value="1"/>
</dbReference>
<evidence type="ECO:0000313" key="3">
    <source>
        <dbReference type="EMBL" id="TWF79792.1"/>
    </source>
</evidence>
<feature type="compositionally biased region" description="Acidic residues" evidence="1">
    <location>
        <begin position="341"/>
        <end position="359"/>
    </location>
</feature>
<keyword evidence="4" id="KW-1185">Reference proteome</keyword>
<feature type="compositionally biased region" description="Low complexity" evidence="1">
    <location>
        <begin position="292"/>
        <end position="322"/>
    </location>
</feature>
<gene>
    <name evidence="3" type="ORF">FHX44_115727</name>
</gene>
<reference evidence="3 4" key="1">
    <citation type="submission" date="2019-06" db="EMBL/GenBank/DDBJ databases">
        <title>Sequencing the genomes of 1000 actinobacteria strains.</title>
        <authorList>
            <person name="Klenk H.-P."/>
        </authorList>
    </citation>
    <scope>NUCLEOTIDE SEQUENCE [LARGE SCALE GENOMIC DNA]</scope>
    <source>
        <strain evidence="3 4">DSM 45671</strain>
    </source>
</reference>
<organism evidence="3 4">
    <name type="scientific">Pseudonocardia hierapolitana</name>
    <dbReference type="NCBI Taxonomy" id="1128676"/>
    <lineage>
        <taxon>Bacteria</taxon>
        <taxon>Bacillati</taxon>
        <taxon>Actinomycetota</taxon>
        <taxon>Actinomycetes</taxon>
        <taxon>Pseudonocardiales</taxon>
        <taxon>Pseudonocardiaceae</taxon>
        <taxon>Pseudonocardia</taxon>
    </lineage>
</organism>
<sequence length="419" mass="42758">MKINRGVGSLLVTAVVLVVASSAVTWIASTNTGETVQVEAANSPGAVPAFIPRAGTAATPRRPLHTAGHVVSGDAPGLYGGVEANSCDVAAMQAFLRTHPDHAAAWAAALMIEPSQIDEHFASLTPVSLQTDTAVTNHGFDSGAATPIQSVLQAGTAVLVDAVGLPRVRCYCGNPLQTPASRRNPRYVGVRWDGFDAQSVTQIATASTVIQQFVIVEREPDGAISKVVNRPRATTGDRDSAVDPILALTLRSSLQGGGIGSGQLPPNPGSSSAPSSPDPVGPTSSAIPGPPESSTAAPVESSSAPTPTPTPGTTSAAPASSEIPDPQTSVIPEPESPATTEPDEPATTEPDEPVTPEPDEPARPEPDEPVTPEPDDQTDVDSPEPEVDERETEEGDSGREEGDDEGDGGPDEGDTGGDG</sequence>
<feature type="domain" description="DUF6777" evidence="2">
    <location>
        <begin position="70"/>
        <end position="225"/>
    </location>
</feature>
<evidence type="ECO:0000313" key="4">
    <source>
        <dbReference type="Proteomes" id="UP000321261"/>
    </source>
</evidence>
<feature type="region of interest" description="Disordered" evidence="1">
    <location>
        <begin position="254"/>
        <end position="419"/>
    </location>
</feature>
<proteinExistence type="predicted"/>
<dbReference type="RefSeq" id="WP_147258585.1">
    <property type="nucleotide sequence ID" value="NZ_VIWU01000001.1"/>
</dbReference>
<dbReference type="OrthoDB" id="4655582at2"/>
<dbReference type="InterPro" id="IPR046704">
    <property type="entry name" value="DUF6777"/>
</dbReference>
<feature type="compositionally biased region" description="Acidic residues" evidence="1">
    <location>
        <begin position="367"/>
        <end position="419"/>
    </location>
</feature>
<comment type="caution">
    <text evidence="3">The sequence shown here is derived from an EMBL/GenBank/DDBJ whole genome shotgun (WGS) entry which is preliminary data.</text>
</comment>
<dbReference type="PRINTS" id="PR01217">
    <property type="entry name" value="PRICHEXTENSN"/>
</dbReference>